<keyword evidence="2" id="KW-1185">Reference proteome</keyword>
<dbReference type="SUPFAM" id="SSF141694">
    <property type="entry name" value="AF2212/PG0164-like"/>
    <property type="match status" value="1"/>
</dbReference>
<evidence type="ECO:0000313" key="2">
    <source>
        <dbReference type="Proteomes" id="UP000186309"/>
    </source>
</evidence>
<dbReference type="Proteomes" id="UP000186309">
    <property type="component" value="Chromosome"/>
</dbReference>
<evidence type="ECO:0008006" key="3">
    <source>
        <dbReference type="Google" id="ProtNLM"/>
    </source>
</evidence>
<dbReference type="InterPro" id="IPR024069">
    <property type="entry name" value="AF2212-like_dom_sf"/>
</dbReference>
<dbReference type="KEGG" id="pbor:BSF38_00054"/>
<reference evidence="2" key="1">
    <citation type="submission" date="2016-12" db="EMBL/GenBank/DDBJ databases">
        <title>Comparative genomics of four Isosphaeraceae planctomycetes: a common pool of plasmids and glycoside hydrolase genes.</title>
        <authorList>
            <person name="Ivanova A."/>
        </authorList>
    </citation>
    <scope>NUCLEOTIDE SEQUENCE [LARGE SCALE GENOMIC DNA]</scope>
    <source>
        <strain evidence="2">PX4</strain>
    </source>
</reference>
<gene>
    <name evidence="1" type="ORF">BSF38_00054</name>
</gene>
<organism evidence="1 2">
    <name type="scientific">Paludisphaera borealis</name>
    <dbReference type="NCBI Taxonomy" id="1387353"/>
    <lineage>
        <taxon>Bacteria</taxon>
        <taxon>Pseudomonadati</taxon>
        <taxon>Planctomycetota</taxon>
        <taxon>Planctomycetia</taxon>
        <taxon>Isosphaerales</taxon>
        <taxon>Isosphaeraceae</taxon>
        <taxon>Paludisphaera</taxon>
    </lineage>
</organism>
<dbReference type="Gene3D" id="4.10.1150.10">
    <property type="entry name" value="AF2212/PG0164-like"/>
    <property type="match status" value="1"/>
</dbReference>
<dbReference type="Pfam" id="PF01954">
    <property type="entry name" value="AF2212-like"/>
    <property type="match status" value="1"/>
</dbReference>
<name>A0A1U7CI88_9BACT</name>
<evidence type="ECO:0000313" key="1">
    <source>
        <dbReference type="EMBL" id="APW58655.1"/>
    </source>
</evidence>
<dbReference type="RefSeq" id="WP_076342936.1">
    <property type="nucleotide sequence ID" value="NZ_CP019082.1"/>
</dbReference>
<sequence length="76" mass="8214">MKTIHAIYENGVFRPTTPVDLAEGSEVTIEAKSVVPASSGPGESDEENMAAVYEILSHSYETGETDLAARHDEHQP</sequence>
<dbReference type="AlphaFoldDB" id="A0A1U7CI88"/>
<protein>
    <recommendedName>
        <fullName evidence="3">DUF104 domain-containing protein</fullName>
    </recommendedName>
</protein>
<accession>A0A1U7CI88</accession>
<proteinExistence type="predicted"/>
<dbReference type="InterPro" id="IPR008203">
    <property type="entry name" value="AF2212-like"/>
</dbReference>
<dbReference type="OrthoDB" id="290288at2"/>
<dbReference type="EMBL" id="CP019082">
    <property type="protein sequence ID" value="APW58655.1"/>
    <property type="molecule type" value="Genomic_DNA"/>
</dbReference>
<dbReference type="STRING" id="1387353.BSF38_00054"/>